<feature type="domain" description="TadE-like" evidence="2">
    <location>
        <begin position="19"/>
        <end position="61"/>
    </location>
</feature>
<dbReference type="RefSeq" id="WP_007800021.1">
    <property type="nucleotide sequence ID" value="NZ_DS022276.1"/>
</dbReference>
<evidence type="ECO:0000313" key="4">
    <source>
        <dbReference type="Proteomes" id="UP000006230"/>
    </source>
</evidence>
<feature type="transmembrane region" description="Helical" evidence="1">
    <location>
        <begin position="21"/>
        <end position="47"/>
    </location>
</feature>
<proteinExistence type="predicted"/>
<keyword evidence="1" id="KW-0812">Transmembrane</keyword>
<name>Q0FL70_SALBH</name>
<evidence type="ECO:0000256" key="1">
    <source>
        <dbReference type="SAM" id="Phobius"/>
    </source>
</evidence>
<accession>Q0FL70</accession>
<comment type="caution">
    <text evidence="3">The sequence shown here is derived from an EMBL/GenBank/DDBJ whole genome shotgun (WGS) entry which is preliminary data.</text>
</comment>
<dbReference type="STRING" id="314265.R2601_23575"/>
<sequence>MSQSKLRDRAARAWRDEAGSATVEFAILFPVFMAILTGMAWLALYLLTIANVQQLTHEVARQSLQHHGGALSRAELCATIEQSLVTDLTETFVMISPERLGSVHCSAGTRAGWSEITLTYDASFMGFNSVFRRLNDGSDQITAKAIVMGG</sequence>
<reference evidence="3 4" key="1">
    <citation type="journal article" date="2010" name="J. Bacteriol.">
        <title>Genome sequences of Pelagibaca bermudensis HTCC2601T and Maritimibacter alkaliphilus HTCC2654T, the type strains of two marine Roseobacter genera.</title>
        <authorList>
            <person name="Thrash J.C."/>
            <person name="Cho J.C."/>
            <person name="Ferriera S."/>
            <person name="Johnson J."/>
            <person name="Vergin K.L."/>
            <person name="Giovannoni S.J."/>
        </authorList>
    </citation>
    <scope>NUCLEOTIDE SEQUENCE [LARGE SCALE GENOMIC DNA]</scope>
    <source>
        <strain evidence="4">DSM 26914 / JCM 13377 / KCTC 12554 / HTCC2601</strain>
    </source>
</reference>
<protein>
    <recommendedName>
        <fullName evidence="2">TadE-like domain-containing protein</fullName>
    </recommendedName>
</protein>
<dbReference type="Pfam" id="PF07811">
    <property type="entry name" value="TadE"/>
    <property type="match status" value="1"/>
</dbReference>
<evidence type="ECO:0000259" key="2">
    <source>
        <dbReference type="Pfam" id="PF07811"/>
    </source>
</evidence>
<keyword evidence="1" id="KW-1133">Transmembrane helix</keyword>
<dbReference type="HOGENOM" id="CLU_1738793_0_0_5"/>
<keyword evidence="4" id="KW-1185">Reference proteome</keyword>
<gene>
    <name evidence="3" type="ORF">R2601_23575</name>
</gene>
<evidence type="ECO:0000313" key="3">
    <source>
        <dbReference type="EMBL" id="EAU44895.1"/>
    </source>
</evidence>
<keyword evidence="1" id="KW-0472">Membrane</keyword>
<dbReference type="InterPro" id="IPR012495">
    <property type="entry name" value="TadE-like_dom"/>
</dbReference>
<dbReference type="AlphaFoldDB" id="Q0FL70"/>
<dbReference type="EMBL" id="AATQ01000035">
    <property type="protein sequence ID" value="EAU44895.1"/>
    <property type="molecule type" value="Genomic_DNA"/>
</dbReference>
<dbReference type="Proteomes" id="UP000006230">
    <property type="component" value="Unassembled WGS sequence"/>
</dbReference>
<dbReference type="eggNOG" id="ENOG5033NEY">
    <property type="taxonomic scope" value="Bacteria"/>
</dbReference>
<dbReference type="OrthoDB" id="7870162at2"/>
<organism evidence="3 4">
    <name type="scientific">Salipiger bermudensis (strain DSM 26914 / JCM 13377 / KCTC 12554 / HTCC2601)</name>
    <name type="common">Pelagibaca bermudensis</name>
    <dbReference type="NCBI Taxonomy" id="314265"/>
    <lineage>
        <taxon>Bacteria</taxon>
        <taxon>Pseudomonadati</taxon>
        <taxon>Pseudomonadota</taxon>
        <taxon>Alphaproteobacteria</taxon>
        <taxon>Rhodobacterales</taxon>
        <taxon>Roseobacteraceae</taxon>
        <taxon>Salipiger</taxon>
    </lineage>
</organism>